<evidence type="ECO:0000256" key="6">
    <source>
        <dbReference type="SAM" id="Phobius"/>
    </source>
</evidence>
<evidence type="ECO:0000256" key="1">
    <source>
        <dbReference type="ARBA" id="ARBA00004651"/>
    </source>
</evidence>
<comment type="subcellular location">
    <subcellularLocation>
        <location evidence="1">Cell membrane</location>
        <topology evidence="1">Multi-pass membrane protein</topology>
    </subcellularLocation>
</comment>
<dbReference type="PANTHER" id="PTHR47089">
    <property type="entry name" value="ABC TRANSPORTER, PERMEASE PROTEIN"/>
    <property type="match status" value="1"/>
</dbReference>
<accession>A0ABW2I9T0</accession>
<dbReference type="RefSeq" id="WP_382270971.1">
    <property type="nucleotide sequence ID" value="NZ_JBHTBU010000001.1"/>
</dbReference>
<dbReference type="PANTHER" id="PTHR47089:SF1">
    <property type="entry name" value="GUANOSINE ABC TRANSPORTER PERMEASE PROTEIN NUPP"/>
    <property type="match status" value="1"/>
</dbReference>
<feature type="transmembrane region" description="Helical" evidence="6">
    <location>
        <begin position="279"/>
        <end position="310"/>
    </location>
</feature>
<organism evidence="7 8">
    <name type="scientific">Herminiimonas glaciei</name>
    <dbReference type="NCBI Taxonomy" id="523788"/>
    <lineage>
        <taxon>Bacteria</taxon>
        <taxon>Pseudomonadati</taxon>
        <taxon>Pseudomonadota</taxon>
        <taxon>Betaproteobacteria</taxon>
        <taxon>Burkholderiales</taxon>
        <taxon>Oxalobacteraceae</taxon>
        <taxon>Herminiimonas</taxon>
    </lineage>
</organism>
<evidence type="ECO:0000256" key="2">
    <source>
        <dbReference type="ARBA" id="ARBA00022475"/>
    </source>
</evidence>
<keyword evidence="8" id="KW-1185">Reference proteome</keyword>
<sequence>MLFRLEARPEASRRMRYLSPIFAIALTLVGSFILFFALGKDPVESFKIFFFNPVRDLYGVSELLLKATPLMLVAVGLAVGYRANVWNIGAEGQFILGAIAATGVALYFQHSTSMWVLPMMLVAGAVGGGLWAAVPAFLRSRFHANEILVTLMMVYIAQFFASWLIHDPWKDPQGFNFPQTRIFADSALLPLLIEGSRLNLAFLFALATLGVAYIFLERSFWGYQMQVSGQAESAARYAGYSASRTIWIGLLAGGAMAGVAGMVEVAGPMGQLTESISSGYGFAAIIVAFVGRLHPVGIFFASLLMALLYLGGEQAQQFVNLPSSISKVFQGMLLFFLLASDLFIAYRFRFDGAINWRNWLWKTT</sequence>
<feature type="transmembrane region" description="Helical" evidence="6">
    <location>
        <begin position="147"/>
        <end position="165"/>
    </location>
</feature>
<dbReference type="EMBL" id="JBHTBU010000001">
    <property type="protein sequence ID" value="MFC7287713.1"/>
    <property type="molecule type" value="Genomic_DNA"/>
</dbReference>
<name>A0ABW2I9T0_9BURK</name>
<feature type="transmembrane region" description="Helical" evidence="6">
    <location>
        <begin position="93"/>
        <end position="109"/>
    </location>
</feature>
<dbReference type="InterPro" id="IPR001851">
    <property type="entry name" value="ABC_transp_permease"/>
</dbReference>
<reference evidence="8" key="1">
    <citation type="journal article" date="2019" name="Int. J. Syst. Evol. Microbiol.">
        <title>The Global Catalogue of Microorganisms (GCM) 10K type strain sequencing project: providing services to taxonomists for standard genome sequencing and annotation.</title>
        <authorList>
            <consortium name="The Broad Institute Genomics Platform"/>
            <consortium name="The Broad Institute Genome Sequencing Center for Infectious Disease"/>
            <person name="Wu L."/>
            <person name="Ma J."/>
        </authorList>
    </citation>
    <scope>NUCLEOTIDE SEQUENCE [LARGE SCALE GENOMIC DNA]</scope>
    <source>
        <strain evidence="8">KACC 12508</strain>
    </source>
</reference>
<dbReference type="CDD" id="cd06580">
    <property type="entry name" value="TM_PBP1_transp_TpRbsC_like"/>
    <property type="match status" value="1"/>
</dbReference>
<dbReference type="Pfam" id="PF02653">
    <property type="entry name" value="BPD_transp_2"/>
    <property type="match status" value="1"/>
</dbReference>
<evidence type="ECO:0000256" key="3">
    <source>
        <dbReference type="ARBA" id="ARBA00022692"/>
    </source>
</evidence>
<keyword evidence="2" id="KW-1003">Cell membrane</keyword>
<feature type="transmembrane region" description="Helical" evidence="6">
    <location>
        <begin position="331"/>
        <end position="348"/>
    </location>
</feature>
<keyword evidence="5 6" id="KW-0472">Membrane</keyword>
<dbReference type="Proteomes" id="UP001596542">
    <property type="component" value="Unassembled WGS sequence"/>
</dbReference>
<comment type="caution">
    <text evidence="7">The sequence shown here is derived from an EMBL/GenBank/DDBJ whole genome shotgun (WGS) entry which is preliminary data.</text>
</comment>
<proteinExistence type="predicted"/>
<feature type="transmembrane region" description="Helical" evidence="6">
    <location>
        <begin position="21"/>
        <end position="38"/>
    </location>
</feature>
<evidence type="ECO:0000313" key="7">
    <source>
        <dbReference type="EMBL" id="MFC7287713.1"/>
    </source>
</evidence>
<keyword evidence="4 6" id="KW-1133">Transmembrane helix</keyword>
<feature type="transmembrane region" description="Helical" evidence="6">
    <location>
        <begin position="198"/>
        <end position="216"/>
    </location>
</feature>
<feature type="transmembrane region" description="Helical" evidence="6">
    <location>
        <begin position="246"/>
        <end position="267"/>
    </location>
</feature>
<evidence type="ECO:0000256" key="4">
    <source>
        <dbReference type="ARBA" id="ARBA00022989"/>
    </source>
</evidence>
<keyword evidence="3 6" id="KW-0812">Transmembrane</keyword>
<gene>
    <name evidence="7" type="ORF">ACFQPC_06650</name>
</gene>
<feature type="transmembrane region" description="Helical" evidence="6">
    <location>
        <begin position="115"/>
        <end position="138"/>
    </location>
</feature>
<protein>
    <submittedName>
        <fullName evidence="7">ABC transporter permease</fullName>
    </submittedName>
</protein>
<feature type="transmembrane region" description="Helical" evidence="6">
    <location>
        <begin position="58"/>
        <end position="81"/>
    </location>
</feature>
<evidence type="ECO:0000313" key="8">
    <source>
        <dbReference type="Proteomes" id="UP001596542"/>
    </source>
</evidence>
<evidence type="ECO:0000256" key="5">
    <source>
        <dbReference type="ARBA" id="ARBA00023136"/>
    </source>
</evidence>